<dbReference type="GO" id="GO:0005615">
    <property type="term" value="C:extracellular space"/>
    <property type="evidence" value="ECO:0000318"/>
    <property type="project" value="GO_Central"/>
</dbReference>
<keyword evidence="3" id="KW-0325">Glycoprotein</keyword>
<evidence type="ECO:0000256" key="4">
    <source>
        <dbReference type="PROSITE-ProRule" id="PRU00196"/>
    </source>
</evidence>
<dbReference type="GeneID" id="118404745"/>
<dbReference type="InterPro" id="IPR001190">
    <property type="entry name" value="SRCR"/>
</dbReference>
<reference evidence="9" key="1">
    <citation type="journal article" date="2020" name="Nat. Ecol. Evol.">
        <title>Deeply conserved synteny resolves early events in vertebrate evolution.</title>
        <authorList>
            <person name="Simakov O."/>
            <person name="Marletaz F."/>
            <person name="Yue J.X."/>
            <person name="O'Connell B."/>
            <person name="Jenkins J."/>
            <person name="Brandt A."/>
            <person name="Calef R."/>
            <person name="Tung C.H."/>
            <person name="Huang T.K."/>
            <person name="Schmutz J."/>
            <person name="Satoh N."/>
            <person name="Yu J.K."/>
            <person name="Putnam N.H."/>
            <person name="Green R.E."/>
            <person name="Rokhsar D.S."/>
        </authorList>
    </citation>
    <scope>NUCLEOTIDE SEQUENCE [LARGE SCALE GENOMIC DNA]</scope>
    <source>
        <strain evidence="9">S238N-H82</strain>
    </source>
</reference>
<dbReference type="InterPro" id="IPR048290">
    <property type="entry name" value="ZP_chr"/>
</dbReference>
<feature type="transmembrane region" description="Helical" evidence="5">
    <location>
        <begin position="569"/>
        <end position="589"/>
    </location>
</feature>
<protein>
    <submittedName>
        <fullName evidence="10">Uncharacterized protein LOC118404745</fullName>
    </submittedName>
</protein>
<evidence type="ECO:0000256" key="2">
    <source>
        <dbReference type="ARBA" id="ARBA00023157"/>
    </source>
</evidence>
<evidence type="ECO:0000313" key="10">
    <source>
        <dbReference type="RefSeq" id="XP_035659960.1"/>
    </source>
</evidence>
<sequence>MRKAIFLLSLALFLVWSKAKGQATESGPSTTTEDPKPCGDFPWNGDDVTVDCDYNYHEIRNGQWWSDLKFEFFGRCNVTCPIEADMLVGPPYLDSRIHDGAYFCNKDNRTWLGTEPVCLGQYNSTTKVTDESNTIRLVGGVFYGCVEMYDDVTNQWGPVRGWNPYSYTHQQRMDWADFVCRNLGFPTVLATLAYPFTTDYVNYLSNLYRPSYPSTVPKFITSDFVTTSFGATLHDAIDRVVRGPCPSNDDWCRNEYFTLCLACAGQQNNGDLQVSDINAQVTCTSDSILVIFPRPADNSIQKADVQLAAPPCSAEDNSTHIYIQAPLTDCGTVRQDTEDDIIYSNTLTINVNASNVIVTRHHVKVISIECRLPRRNTVAVNFDPQSSSVFRSHIVGRGEFTISMDLYLSNSFRFPVSEYPLSAELGQMLYVQVQVTSDDTNLQVFADTCMATPTEDPDDNTVLYHLIREGCDEDSTVARYWSPSTMGERFGFQAFAFTSGARKVYLHCDVLLCNATDPNSRCAQGCQAGGRVVREAGGDTDTDAYLLIQGPIVLNDDQTVRDGASTGHVVSMVSFFLGACAVMVAAMLIDI</sequence>
<evidence type="ECO:0000256" key="6">
    <source>
        <dbReference type="SAM" id="SignalP"/>
    </source>
</evidence>
<evidence type="ECO:0000259" key="8">
    <source>
        <dbReference type="PROSITE" id="PS51034"/>
    </source>
</evidence>
<gene>
    <name evidence="10" type="primary">LOC118404745</name>
</gene>
<dbReference type="InterPro" id="IPR036772">
    <property type="entry name" value="SRCR-like_dom_sf"/>
</dbReference>
<comment type="caution">
    <text evidence="4">Lacks conserved residue(s) required for the propagation of feature annotation.</text>
</comment>
<keyword evidence="2" id="KW-1015">Disulfide bond</keyword>
<dbReference type="InterPro" id="IPR055355">
    <property type="entry name" value="ZP-C"/>
</dbReference>
<evidence type="ECO:0000313" key="9">
    <source>
        <dbReference type="Proteomes" id="UP000001554"/>
    </source>
</evidence>
<keyword evidence="5" id="KW-0812">Transmembrane</keyword>
<dbReference type="Gene3D" id="2.60.40.3210">
    <property type="entry name" value="Zona pellucida, ZP-N domain"/>
    <property type="match status" value="1"/>
</dbReference>
<dbReference type="InterPro" id="IPR042235">
    <property type="entry name" value="ZP-C_dom"/>
</dbReference>
<dbReference type="Gene3D" id="2.60.40.4100">
    <property type="entry name" value="Zona pellucida, ZP-C domain"/>
    <property type="match status" value="1"/>
</dbReference>
<organism evidence="9 10">
    <name type="scientific">Branchiostoma floridae</name>
    <name type="common">Florida lancelet</name>
    <name type="synonym">Amphioxus</name>
    <dbReference type="NCBI Taxonomy" id="7739"/>
    <lineage>
        <taxon>Eukaryota</taxon>
        <taxon>Metazoa</taxon>
        <taxon>Chordata</taxon>
        <taxon>Cephalochordata</taxon>
        <taxon>Leptocardii</taxon>
        <taxon>Amphioxiformes</taxon>
        <taxon>Branchiostomatidae</taxon>
        <taxon>Branchiostoma</taxon>
    </lineage>
</organism>
<feature type="domain" description="ZP" evidence="8">
    <location>
        <begin position="282"/>
        <end position="529"/>
    </location>
</feature>
<keyword evidence="5" id="KW-0472">Membrane</keyword>
<dbReference type="RefSeq" id="XP_035659960.1">
    <property type="nucleotide sequence ID" value="XM_035804067.1"/>
</dbReference>
<dbReference type="PANTHER" id="PTHR14002">
    <property type="entry name" value="ENDOGLIN/TGF-BETA RECEPTOR TYPE III"/>
    <property type="match status" value="1"/>
</dbReference>
<dbReference type="PROSITE" id="PS51034">
    <property type="entry name" value="ZP_2"/>
    <property type="match status" value="1"/>
</dbReference>
<accession>A0A9J7HKC2</accession>
<dbReference type="Proteomes" id="UP000001554">
    <property type="component" value="Chromosome 17"/>
</dbReference>
<reference evidence="10" key="2">
    <citation type="submission" date="2025-08" db="UniProtKB">
        <authorList>
            <consortium name="RefSeq"/>
        </authorList>
    </citation>
    <scope>IDENTIFICATION</scope>
    <source>
        <strain evidence="10">S238N-H82</strain>
        <tissue evidence="10">Testes</tissue>
    </source>
</reference>
<dbReference type="PANTHER" id="PTHR14002:SF43">
    <property type="entry name" value="DELTA-LIKE PROTEIN"/>
    <property type="match status" value="1"/>
</dbReference>
<keyword evidence="5" id="KW-1133">Transmembrane helix</keyword>
<evidence type="ECO:0000256" key="3">
    <source>
        <dbReference type="ARBA" id="ARBA00023180"/>
    </source>
</evidence>
<dbReference type="AlphaFoldDB" id="A0A9J7HKC2"/>
<dbReference type="SMART" id="SM00241">
    <property type="entry name" value="ZP"/>
    <property type="match status" value="1"/>
</dbReference>
<proteinExistence type="predicted"/>
<dbReference type="InterPro" id="IPR001507">
    <property type="entry name" value="ZP_dom"/>
</dbReference>
<evidence type="ECO:0000256" key="5">
    <source>
        <dbReference type="SAM" id="Phobius"/>
    </source>
</evidence>
<feature type="signal peptide" evidence="6">
    <location>
        <begin position="1"/>
        <end position="21"/>
    </location>
</feature>
<name>A0A9J7HKC2_BRAFL</name>
<dbReference type="KEGG" id="bfo:118404745"/>
<keyword evidence="1 6" id="KW-0732">Signal</keyword>
<dbReference type="OrthoDB" id="10063988at2759"/>
<dbReference type="PROSITE" id="PS50287">
    <property type="entry name" value="SRCR_2"/>
    <property type="match status" value="1"/>
</dbReference>
<dbReference type="InterPro" id="IPR055356">
    <property type="entry name" value="ZP-N"/>
</dbReference>
<dbReference type="SUPFAM" id="SSF56487">
    <property type="entry name" value="SRCR-like"/>
    <property type="match status" value="1"/>
</dbReference>
<dbReference type="GO" id="GO:0016020">
    <property type="term" value="C:membrane"/>
    <property type="evidence" value="ECO:0007669"/>
    <property type="project" value="InterPro"/>
</dbReference>
<dbReference type="Pfam" id="PF23344">
    <property type="entry name" value="ZP-N"/>
    <property type="match status" value="1"/>
</dbReference>
<feature type="domain" description="SRCR" evidence="7">
    <location>
        <begin position="135"/>
        <end position="284"/>
    </location>
</feature>
<evidence type="ECO:0000259" key="7">
    <source>
        <dbReference type="PROSITE" id="PS50287"/>
    </source>
</evidence>
<keyword evidence="9" id="KW-1185">Reference proteome</keyword>
<dbReference type="PRINTS" id="PR00023">
    <property type="entry name" value="ZPELLUCIDA"/>
</dbReference>
<dbReference type="GO" id="GO:0009986">
    <property type="term" value="C:cell surface"/>
    <property type="evidence" value="ECO:0000318"/>
    <property type="project" value="GO_Central"/>
</dbReference>
<evidence type="ECO:0000256" key="1">
    <source>
        <dbReference type="ARBA" id="ARBA00022729"/>
    </source>
</evidence>
<feature type="chain" id="PRO_5039926547" evidence="6">
    <location>
        <begin position="22"/>
        <end position="591"/>
    </location>
</feature>
<dbReference type="Pfam" id="PF00100">
    <property type="entry name" value="Zona_pellucida"/>
    <property type="match status" value="1"/>
</dbReference>